<organism evidence="2 3">
    <name type="scientific">Arenicella xantha</name>
    <dbReference type="NCBI Taxonomy" id="644221"/>
    <lineage>
        <taxon>Bacteria</taxon>
        <taxon>Pseudomonadati</taxon>
        <taxon>Pseudomonadota</taxon>
        <taxon>Gammaproteobacteria</taxon>
        <taxon>Arenicellales</taxon>
        <taxon>Arenicellaceae</taxon>
        <taxon>Arenicella</taxon>
    </lineage>
</organism>
<protein>
    <submittedName>
        <fullName evidence="2">Peptidase M50B-like protein</fullName>
    </submittedName>
</protein>
<name>A0A395JQF7_9GAMM</name>
<keyword evidence="1" id="KW-0472">Membrane</keyword>
<feature type="transmembrane region" description="Helical" evidence="1">
    <location>
        <begin position="86"/>
        <end position="106"/>
    </location>
</feature>
<proteinExistence type="predicted"/>
<feature type="transmembrane region" description="Helical" evidence="1">
    <location>
        <begin position="205"/>
        <end position="229"/>
    </location>
</feature>
<dbReference type="InParanoid" id="A0A395JQF7"/>
<evidence type="ECO:0000313" key="3">
    <source>
        <dbReference type="Proteomes" id="UP000253083"/>
    </source>
</evidence>
<dbReference type="PANTHER" id="PTHR33979:SF2">
    <property type="entry name" value="PEPTIDASE M50B-LIKE-DOMAIN-CONTAINING PROTEIN"/>
    <property type="match status" value="1"/>
</dbReference>
<feature type="transmembrane region" description="Helical" evidence="1">
    <location>
        <begin position="12"/>
        <end position="30"/>
    </location>
</feature>
<dbReference type="Pfam" id="PF13398">
    <property type="entry name" value="Peptidase_M50B"/>
    <property type="match status" value="1"/>
</dbReference>
<keyword evidence="1" id="KW-1133">Transmembrane helix</keyword>
<evidence type="ECO:0000256" key="1">
    <source>
        <dbReference type="SAM" id="Phobius"/>
    </source>
</evidence>
<reference evidence="2 3" key="1">
    <citation type="submission" date="2018-06" db="EMBL/GenBank/DDBJ databases">
        <title>Genomic Encyclopedia of Type Strains, Phase IV (KMG-IV): sequencing the most valuable type-strain genomes for metagenomic binning, comparative biology and taxonomic classification.</title>
        <authorList>
            <person name="Goeker M."/>
        </authorList>
    </citation>
    <scope>NUCLEOTIDE SEQUENCE [LARGE SCALE GENOMIC DNA]</scope>
    <source>
        <strain evidence="2 3">DSM 24032</strain>
    </source>
</reference>
<evidence type="ECO:0000313" key="2">
    <source>
        <dbReference type="EMBL" id="RBP53777.1"/>
    </source>
</evidence>
<gene>
    <name evidence="2" type="ORF">DFR28_1011166</name>
</gene>
<keyword evidence="3" id="KW-1185">Reference proteome</keyword>
<dbReference type="OrthoDB" id="7425566at2"/>
<dbReference type="AlphaFoldDB" id="A0A395JQF7"/>
<dbReference type="EMBL" id="QNRT01000001">
    <property type="protein sequence ID" value="RBP53777.1"/>
    <property type="molecule type" value="Genomic_DNA"/>
</dbReference>
<sequence length="235" mass="25550">MTNRSSARRRAAALLLLAGLVFFVLSLFPIGRLIQWPFVILTTFIHELGHGLTAMLVGGKFIQMELYSDAAGLAQMRLPSGGWRSALVATGGLLAPALFGGALIVAGRSTTSSSRLFLILSIVILVSCVLWIRSIFGLTVMGLMGLGFLWLARQRRPGLHQFLIQFIGVHMLVDTVTRTLSYLFSPGASVNGVIRHSDTSAIAQAIGGSHLLWGTIIAILALSIFWFSLRRVYLR</sequence>
<accession>A0A395JQF7</accession>
<dbReference type="Proteomes" id="UP000253083">
    <property type="component" value="Unassembled WGS sequence"/>
</dbReference>
<dbReference type="PANTHER" id="PTHR33979">
    <property type="entry name" value="OS02G0221600 PROTEIN"/>
    <property type="match status" value="1"/>
</dbReference>
<feature type="transmembrane region" description="Helical" evidence="1">
    <location>
        <begin position="118"/>
        <end position="151"/>
    </location>
</feature>
<comment type="caution">
    <text evidence="2">The sequence shown here is derived from an EMBL/GenBank/DDBJ whole genome shotgun (WGS) entry which is preliminary data.</text>
</comment>
<keyword evidence="1" id="KW-0812">Transmembrane</keyword>
<dbReference type="InterPro" id="IPR049500">
    <property type="entry name" value="Peptidase_M50B-like"/>
</dbReference>
<dbReference type="RefSeq" id="WP_113953315.1">
    <property type="nucleotide sequence ID" value="NZ_QNRT01000001.1"/>
</dbReference>